<dbReference type="Pfam" id="PF01551">
    <property type="entry name" value="Peptidase_M23"/>
    <property type="match status" value="1"/>
</dbReference>
<dbReference type="PANTHER" id="PTHR21666:SF289">
    <property type="entry name" value="L-ALA--D-GLU ENDOPEPTIDASE"/>
    <property type="match status" value="1"/>
</dbReference>
<dbReference type="Proteomes" id="UP000823772">
    <property type="component" value="Unassembled WGS sequence"/>
</dbReference>
<evidence type="ECO:0000313" key="5">
    <source>
        <dbReference type="Proteomes" id="UP000823772"/>
    </source>
</evidence>
<evidence type="ECO:0000256" key="2">
    <source>
        <dbReference type="SAM" id="Phobius"/>
    </source>
</evidence>
<dbReference type="Gene3D" id="2.70.70.10">
    <property type="entry name" value="Glucose Permease (Domain IIA)"/>
    <property type="match status" value="1"/>
</dbReference>
<sequence>MGKQNKGKKDVRYRLALIVDSTHEQVWQTTFTKGNMLFISIGSIVLFILIIFSIIAFTPVRSLIPGYPDAQTKRMAVQNAMKIDSLEREITVWDIYSKNLLAVLSGGVPVDFDSLLTANAAPEATLKDSIAYAQSDSILRNEVSQQEKFNVAGTDKKIRNIEGKMFYPPIKGVITEKYSPAAGHPFIDIAASEGSTVYSVLEGTVIGAGWNDETGYTIQIQHPDDIISVYKHNGRLLKSVGDKVKAGTPIALTGNTGSISTGPHLHFELWYAGEAVNPETYINF</sequence>
<evidence type="ECO:0000259" key="3">
    <source>
        <dbReference type="Pfam" id="PF01551"/>
    </source>
</evidence>
<evidence type="ECO:0000256" key="1">
    <source>
        <dbReference type="ARBA" id="ARBA00022729"/>
    </source>
</evidence>
<name>A0A9D9J0V2_9BACT</name>
<dbReference type="EMBL" id="JADILY010000076">
    <property type="protein sequence ID" value="MBO8481585.1"/>
    <property type="molecule type" value="Genomic_DNA"/>
</dbReference>
<reference evidence="4" key="2">
    <citation type="journal article" date="2021" name="PeerJ">
        <title>Extensive microbial diversity within the chicken gut microbiome revealed by metagenomics and culture.</title>
        <authorList>
            <person name="Gilroy R."/>
            <person name="Ravi A."/>
            <person name="Getino M."/>
            <person name="Pursley I."/>
            <person name="Horton D.L."/>
            <person name="Alikhan N.F."/>
            <person name="Baker D."/>
            <person name="Gharbi K."/>
            <person name="Hall N."/>
            <person name="Watson M."/>
            <person name="Adriaenssens E.M."/>
            <person name="Foster-Nyarko E."/>
            <person name="Jarju S."/>
            <person name="Secka A."/>
            <person name="Antonio M."/>
            <person name="Oren A."/>
            <person name="Chaudhuri R.R."/>
            <person name="La Ragione R."/>
            <person name="Hildebrand F."/>
            <person name="Pallen M.J."/>
        </authorList>
    </citation>
    <scope>NUCLEOTIDE SEQUENCE</scope>
    <source>
        <strain evidence="4">B3-2255</strain>
    </source>
</reference>
<accession>A0A9D9J0V2</accession>
<gene>
    <name evidence="4" type="ORF">IAC87_03460</name>
</gene>
<dbReference type="SUPFAM" id="SSF51261">
    <property type="entry name" value="Duplicated hybrid motif"/>
    <property type="match status" value="1"/>
</dbReference>
<feature type="domain" description="M23ase beta-sheet core" evidence="3">
    <location>
        <begin position="184"/>
        <end position="278"/>
    </location>
</feature>
<comment type="caution">
    <text evidence="4">The sequence shown here is derived from an EMBL/GenBank/DDBJ whole genome shotgun (WGS) entry which is preliminary data.</text>
</comment>
<dbReference type="AlphaFoldDB" id="A0A9D9J0V2"/>
<keyword evidence="1" id="KW-0732">Signal</keyword>
<reference evidence="4" key="1">
    <citation type="submission" date="2020-10" db="EMBL/GenBank/DDBJ databases">
        <authorList>
            <person name="Gilroy R."/>
        </authorList>
    </citation>
    <scope>NUCLEOTIDE SEQUENCE</scope>
    <source>
        <strain evidence="4">B3-2255</strain>
    </source>
</reference>
<keyword evidence="2" id="KW-0472">Membrane</keyword>
<protein>
    <submittedName>
        <fullName evidence="4">M23 family metallopeptidase</fullName>
    </submittedName>
</protein>
<dbReference type="GO" id="GO:0004222">
    <property type="term" value="F:metalloendopeptidase activity"/>
    <property type="evidence" value="ECO:0007669"/>
    <property type="project" value="TreeGrafter"/>
</dbReference>
<evidence type="ECO:0000313" key="4">
    <source>
        <dbReference type="EMBL" id="MBO8481585.1"/>
    </source>
</evidence>
<dbReference type="InterPro" id="IPR050570">
    <property type="entry name" value="Cell_wall_metabolism_enzyme"/>
</dbReference>
<organism evidence="4 5">
    <name type="scientific">Candidatus Merdivivens faecigallinarum</name>
    <dbReference type="NCBI Taxonomy" id="2840871"/>
    <lineage>
        <taxon>Bacteria</taxon>
        <taxon>Pseudomonadati</taxon>
        <taxon>Bacteroidota</taxon>
        <taxon>Bacteroidia</taxon>
        <taxon>Bacteroidales</taxon>
        <taxon>Muribaculaceae</taxon>
        <taxon>Muribaculaceae incertae sedis</taxon>
        <taxon>Candidatus Merdivivens</taxon>
    </lineage>
</organism>
<dbReference type="InterPro" id="IPR016047">
    <property type="entry name" value="M23ase_b-sheet_dom"/>
</dbReference>
<dbReference type="CDD" id="cd12797">
    <property type="entry name" value="M23_peptidase"/>
    <property type="match status" value="1"/>
</dbReference>
<keyword evidence="2" id="KW-0812">Transmembrane</keyword>
<proteinExistence type="predicted"/>
<dbReference type="InterPro" id="IPR011055">
    <property type="entry name" value="Dup_hybrid_motif"/>
</dbReference>
<feature type="transmembrane region" description="Helical" evidence="2">
    <location>
        <begin position="37"/>
        <end position="57"/>
    </location>
</feature>
<keyword evidence="2" id="KW-1133">Transmembrane helix</keyword>
<dbReference type="PANTHER" id="PTHR21666">
    <property type="entry name" value="PEPTIDASE-RELATED"/>
    <property type="match status" value="1"/>
</dbReference>